<name>A0A140L056_9FIRM</name>
<reference evidence="2 3" key="1">
    <citation type="submission" date="2015-12" db="EMBL/GenBank/DDBJ databases">
        <title>Draft genome sequence of the thermoanaerobe Thermotalea metallivorans, an isolate from the runoff channel of the Great Artesian Basin, Australia.</title>
        <authorList>
            <person name="Patel B.K."/>
        </authorList>
    </citation>
    <scope>NUCLEOTIDE SEQUENCE [LARGE SCALE GENOMIC DNA]</scope>
    <source>
        <strain evidence="2 3">B2-1</strain>
    </source>
</reference>
<proteinExistence type="predicted"/>
<keyword evidence="1" id="KW-1133">Transmembrane helix</keyword>
<evidence type="ECO:0000313" key="3">
    <source>
        <dbReference type="Proteomes" id="UP000070456"/>
    </source>
</evidence>
<gene>
    <name evidence="2" type="ORF">AN619_28530</name>
</gene>
<feature type="transmembrane region" description="Helical" evidence="1">
    <location>
        <begin position="84"/>
        <end position="106"/>
    </location>
</feature>
<dbReference type="RefSeq" id="WP_068557933.1">
    <property type="nucleotide sequence ID" value="NZ_LOEE01000072.1"/>
</dbReference>
<sequence length="111" mass="13013">MELKDFYMLTNYTTIKAFVLVSIIILTSAALQNKSPFSSINFHSSKSPFYQKSKLISKFITAFSFLAYAIYLSQSTNLEKRVNWAPISVIFIFLYHFYIWLITRIFEAKNQ</sequence>
<keyword evidence="3" id="KW-1185">Reference proteome</keyword>
<keyword evidence="1" id="KW-0472">Membrane</keyword>
<dbReference type="Proteomes" id="UP000070456">
    <property type="component" value="Unassembled WGS sequence"/>
</dbReference>
<organism evidence="2 3">
    <name type="scientific">Thermotalea metallivorans</name>
    <dbReference type="NCBI Taxonomy" id="520762"/>
    <lineage>
        <taxon>Bacteria</taxon>
        <taxon>Bacillati</taxon>
        <taxon>Bacillota</taxon>
        <taxon>Clostridia</taxon>
        <taxon>Peptostreptococcales</taxon>
        <taxon>Thermotaleaceae</taxon>
        <taxon>Thermotalea</taxon>
    </lineage>
</organism>
<evidence type="ECO:0000256" key="1">
    <source>
        <dbReference type="SAM" id="Phobius"/>
    </source>
</evidence>
<keyword evidence="1" id="KW-0812">Transmembrane</keyword>
<evidence type="ECO:0000313" key="2">
    <source>
        <dbReference type="EMBL" id="KXG73931.1"/>
    </source>
</evidence>
<comment type="caution">
    <text evidence="2">The sequence shown here is derived from an EMBL/GenBank/DDBJ whole genome shotgun (WGS) entry which is preliminary data.</text>
</comment>
<dbReference type="AlphaFoldDB" id="A0A140L056"/>
<dbReference type="EMBL" id="LOEE01000072">
    <property type="protein sequence ID" value="KXG73931.1"/>
    <property type="molecule type" value="Genomic_DNA"/>
</dbReference>
<accession>A0A140L056</accession>
<feature type="transmembrane region" description="Helical" evidence="1">
    <location>
        <begin position="12"/>
        <end position="31"/>
    </location>
</feature>
<feature type="transmembrane region" description="Helical" evidence="1">
    <location>
        <begin position="55"/>
        <end position="72"/>
    </location>
</feature>
<protein>
    <submittedName>
        <fullName evidence="2">Uncharacterized protein</fullName>
    </submittedName>
</protein>